<dbReference type="Proteomes" id="UP000324897">
    <property type="component" value="Chromosome 7"/>
</dbReference>
<accession>A0A5J9U7G6</accession>
<reference evidence="2 3" key="1">
    <citation type="journal article" date="2019" name="Sci. Rep.">
        <title>A high-quality genome of Eragrostis curvula grass provides insights into Poaceae evolution and supports new strategies to enhance forage quality.</title>
        <authorList>
            <person name="Carballo J."/>
            <person name="Santos B.A.C.M."/>
            <person name="Zappacosta D."/>
            <person name="Garbus I."/>
            <person name="Selva J.P."/>
            <person name="Gallo C.A."/>
            <person name="Diaz A."/>
            <person name="Albertini E."/>
            <person name="Caccamo M."/>
            <person name="Echenique V."/>
        </authorList>
    </citation>
    <scope>NUCLEOTIDE SEQUENCE [LARGE SCALE GENOMIC DNA]</scope>
    <source>
        <strain evidence="3">cv. Victoria</strain>
        <tissue evidence="2">Leaf</tissue>
    </source>
</reference>
<feature type="non-terminal residue" evidence="2">
    <location>
        <position position="1"/>
    </location>
</feature>
<protein>
    <submittedName>
        <fullName evidence="2">Uncharacterized protein</fullName>
    </submittedName>
</protein>
<evidence type="ECO:0000256" key="1">
    <source>
        <dbReference type="SAM" id="MobiDB-lite"/>
    </source>
</evidence>
<sequence length="78" mass="8400">MYQPNEDVEDEYVGSVSDTLTPCDVETVDSSSSGNEVSEDDESGDGGSEDGEANNNQPVRNYRKKTVNVHSLINGSTK</sequence>
<feature type="compositionally biased region" description="Polar residues" evidence="1">
    <location>
        <begin position="68"/>
        <end position="78"/>
    </location>
</feature>
<evidence type="ECO:0000313" key="3">
    <source>
        <dbReference type="Proteomes" id="UP000324897"/>
    </source>
</evidence>
<feature type="region of interest" description="Disordered" evidence="1">
    <location>
        <begin position="1"/>
        <end position="78"/>
    </location>
</feature>
<keyword evidence="3" id="KW-1185">Reference proteome</keyword>
<dbReference type="Gramene" id="TVU19090">
    <property type="protein sequence ID" value="TVU19090"/>
    <property type="gene ID" value="EJB05_35222"/>
</dbReference>
<evidence type="ECO:0000313" key="2">
    <source>
        <dbReference type="EMBL" id="TVU19090.1"/>
    </source>
</evidence>
<dbReference type="EMBL" id="RWGY01000029">
    <property type="protein sequence ID" value="TVU19090.1"/>
    <property type="molecule type" value="Genomic_DNA"/>
</dbReference>
<dbReference type="AlphaFoldDB" id="A0A5J9U7G6"/>
<comment type="caution">
    <text evidence="2">The sequence shown here is derived from an EMBL/GenBank/DDBJ whole genome shotgun (WGS) entry which is preliminary data.</text>
</comment>
<proteinExistence type="predicted"/>
<gene>
    <name evidence="2" type="ORF">EJB05_35222</name>
</gene>
<feature type="compositionally biased region" description="Acidic residues" evidence="1">
    <location>
        <begin position="37"/>
        <end position="52"/>
    </location>
</feature>
<organism evidence="2 3">
    <name type="scientific">Eragrostis curvula</name>
    <name type="common">weeping love grass</name>
    <dbReference type="NCBI Taxonomy" id="38414"/>
    <lineage>
        <taxon>Eukaryota</taxon>
        <taxon>Viridiplantae</taxon>
        <taxon>Streptophyta</taxon>
        <taxon>Embryophyta</taxon>
        <taxon>Tracheophyta</taxon>
        <taxon>Spermatophyta</taxon>
        <taxon>Magnoliopsida</taxon>
        <taxon>Liliopsida</taxon>
        <taxon>Poales</taxon>
        <taxon>Poaceae</taxon>
        <taxon>PACMAD clade</taxon>
        <taxon>Chloridoideae</taxon>
        <taxon>Eragrostideae</taxon>
        <taxon>Eragrostidinae</taxon>
        <taxon>Eragrostis</taxon>
    </lineage>
</organism>
<feature type="compositionally biased region" description="Acidic residues" evidence="1">
    <location>
        <begin position="1"/>
        <end position="12"/>
    </location>
</feature>
<name>A0A5J9U7G6_9POAL</name>